<feature type="compositionally biased region" description="Low complexity" evidence="1">
    <location>
        <begin position="268"/>
        <end position="278"/>
    </location>
</feature>
<dbReference type="EMBL" id="JAADJG010000088">
    <property type="protein sequence ID" value="KAF4455542.1"/>
    <property type="molecule type" value="Genomic_DNA"/>
</dbReference>
<name>A0A8H4KQS7_9HYPO</name>
<organism evidence="2 3">
    <name type="scientific">Fusarium austroafricanum</name>
    <dbReference type="NCBI Taxonomy" id="2364996"/>
    <lineage>
        <taxon>Eukaryota</taxon>
        <taxon>Fungi</taxon>
        <taxon>Dikarya</taxon>
        <taxon>Ascomycota</taxon>
        <taxon>Pezizomycotina</taxon>
        <taxon>Sordariomycetes</taxon>
        <taxon>Hypocreomycetidae</taxon>
        <taxon>Hypocreales</taxon>
        <taxon>Nectriaceae</taxon>
        <taxon>Fusarium</taxon>
        <taxon>Fusarium concolor species complex</taxon>
    </lineage>
</organism>
<comment type="caution">
    <text evidence="2">The sequence shown here is derived from an EMBL/GenBank/DDBJ whole genome shotgun (WGS) entry which is preliminary data.</text>
</comment>
<reference evidence="2" key="1">
    <citation type="submission" date="2020-01" db="EMBL/GenBank/DDBJ databases">
        <title>Identification and distribution of gene clusters putatively required for synthesis of sphingolipid metabolism inhibitors in phylogenetically diverse species of the filamentous fungus Fusarium.</title>
        <authorList>
            <person name="Kim H.-S."/>
            <person name="Busman M."/>
            <person name="Brown D.W."/>
            <person name="Divon H."/>
            <person name="Uhlig S."/>
            <person name="Proctor R.H."/>
        </authorList>
    </citation>
    <scope>NUCLEOTIDE SEQUENCE</scope>
    <source>
        <strain evidence="2">NRRL 53441</strain>
    </source>
</reference>
<gene>
    <name evidence="2" type="ORF">F53441_2150</name>
</gene>
<accession>A0A8H4KQS7</accession>
<evidence type="ECO:0000313" key="2">
    <source>
        <dbReference type="EMBL" id="KAF4455542.1"/>
    </source>
</evidence>
<feature type="compositionally biased region" description="Low complexity" evidence="1">
    <location>
        <begin position="345"/>
        <end position="364"/>
    </location>
</feature>
<feature type="compositionally biased region" description="Polar residues" evidence="1">
    <location>
        <begin position="243"/>
        <end position="262"/>
    </location>
</feature>
<dbReference type="Proteomes" id="UP000605986">
    <property type="component" value="Unassembled WGS sequence"/>
</dbReference>
<feature type="region of interest" description="Disordered" evidence="1">
    <location>
        <begin position="1"/>
        <end position="23"/>
    </location>
</feature>
<feature type="compositionally biased region" description="Polar residues" evidence="1">
    <location>
        <begin position="317"/>
        <end position="329"/>
    </location>
</feature>
<dbReference type="OrthoDB" id="4204700at2759"/>
<proteinExistence type="predicted"/>
<protein>
    <submittedName>
        <fullName evidence="2">Uncharacterized protein</fullName>
    </submittedName>
</protein>
<feature type="compositionally biased region" description="Basic and acidic residues" evidence="1">
    <location>
        <begin position="365"/>
        <end position="401"/>
    </location>
</feature>
<evidence type="ECO:0000313" key="3">
    <source>
        <dbReference type="Proteomes" id="UP000605986"/>
    </source>
</evidence>
<evidence type="ECO:0000256" key="1">
    <source>
        <dbReference type="SAM" id="MobiDB-lite"/>
    </source>
</evidence>
<keyword evidence="3" id="KW-1185">Reference proteome</keyword>
<dbReference type="AlphaFoldDB" id="A0A8H4KQS7"/>
<feature type="region of interest" description="Disordered" evidence="1">
    <location>
        <begin position="211"/>
        <end position="401"/>
    </location>
</feature>
<sequence length="401" mass="45581">MNPQPNGAGPAQSRENYRHSMEEWRQSALAQRNQYEPRVREQVTRSFQEYSPPFYASVIGYRRERNLLVATSRVSGFAATLGRDLEDVEAKAIAEYTLDNIHTNAGLKWLSLALAGYMTYRGRHTWQFPFYKPKLGGRFNPNEATSIFTNKKIRGAYPRATWHTLRFTAYTAVIMLMVEPAFRAVNFIRTEAAMTSDPRLKQFTKDATERVKDVMSNPTISRVPFTGRDAHKSDEDDPWASNDAGNASSENKYQSYQSTPTQYWDKPQSSTTTQQSQQPRDDWSPLDDDDDASPIAASARNQLASAPTGSAWERIRQQSQGAPQKQDYQSRAWAARSQTESQPQSQSGWGSRSTGSSSESFSFSKSDEERAVAKEQAQDEFDRLVERERKGMDQEKSWGRK</sequence>